<keyword evidence="3 5" id="KW-0378">Hydrolase</keyword>
<dbReference type="Pfam" id="PF00704">
    <property type="entry name" value="Glyco_hydro_18"/>
    <property type="match status" value="1"/>
</dbReference>
<name>A0A7W6RCW6_9PROT</name>
<dbReference type="GO" id="GO:0005975">
    <property type="term" value="P:carbohydrate metabolic process"/>
    <property type="evidence" value="ECO:0007669"/>
    <property type="project" value="InterPro"/>
</dbReference>
<proteinExistence type="inferred from homology"/>
<dbReference type="GO" id="GO:0006032">
    <property type="term" value="P:chitin catabolic process"/>
    <property type="evidence" value="ECO:0007669"/>
    <property type="project" value="TreeGrafter"/>
</dbReference>
<dbReference type="InterPro" id="IPR001223">
    <property type="entry name" value="Glyco_hydro18_cat"/>
</dbReference>
<comment type="catalytic activity">
    <reaction evidence="1">
        <text>Random endo-hydrolysis of N-acetyl-beta-D-glucosaminide (1-&gt;4)-beta-linkages in chitin and chitodextrins.</text>
        <dbReference type="EC" id="3.2.1.14"/>
    </reaction>
</comment>
<dbReference type="Gene3D" id="3.20.20.80">
    <property type="entry name" value="Glycosidases"/>
    <property type="match status" value="1"/>
</dbReference>
<dbReference type="GO" id="GO:0008061">
    <property type="term" value="F:chitin binding"/>
    <property type="evidence" value="ECO:0007669"/>
    <property type="project" value="TreeGrafter"/>
</dbReference>
<accession>A0A7W6RCW6</accession>
<dbReference type="GO" id="GO:0005576">
    <property type="term" value="C:extracellular region"/>
    <property type="evidence" value="ECO:0007669"/>
    <property type="project" value="TreeGrafter"/>
</dbReference>
<dbReference type="PROSITE" id="PS01095">
    <property type="entry name" value="GH18_1"/>
    <property type="match status" value="1"/>
</dbReference>
<evidence type="ECO:0000313" key="8">
    <source>
        <dbReference type="EMBL" id="MBB4265603.1"/>
    </source>
</evidence>
<comment type="similarity">
    <text evidence="6">Belongs to the glycosyl hydrolase 18 family.</text>
</comment>
<dbReference type="InterPro" id="IPR001579">
    <property type="entry name" value="Glyco_hydro_18_chit_AS"/>
</dbReference>
<organism evidence="8 9">
    <name type="scientific">Roseospira visakhapatnamensis</name>
    <dbReference type="NCBI Taxonomy" id="390880"/>
    <lineage>
        <taxon>Bacteria</taxon>
        <taxon>Pseudomonadati</taxon>
        <taxon>Pseudomonadota</taxon>
        <taxon>Alphaproteobacteria</taxon>
        <taxon>Rhodospirillales</taxon>
        <taxon>Rhodospirillaceae</taxon>
        <taxon>Roseospira</taxon>
    </lineage>
</organism>
<gene>
    <name evidence="8" type="ORF">GGD89_001225</name>
</gene>
<keyword evidence="9" id="KW-1185">Reference proteome</keyword>
<evidence type="ECO:0000256" key="4">
    <source>
        <dbReference type="ARBA" id="ARBA00023295"/>
    </source>
</evidence>
<dbReference type="GO" id="GO:0008843">
    <property type="term" value="F:endochitinase activity"/>
    <property type="evidence" value="ECO:0007669"/>
    <property type="project" value="UniProtKB-EC"/>
</dbReference>
<protein>
    <recommendedName>
        <fullName evidence="2">chitinase</fullName>
        <ecNumber evidence="2">3.2.1.14</ecNumber>
    </recommendedName>
</protein>
<evidence type="ECO:0000313" key="9">
    <source>
        <dbReference type="Proteomes" id="UP000554286"/>
    </source>
</evidence>
<dbReference type="Proteomes" id="UP000554286">
    <property type="component" value="Unassembled WGS sequence"/>
</dbReference>
<evidence type="ECO:0000256" key="3">
    <source>
        <dbReference type="ARBA" id="ARBA00022801"/>
    </source>
</evidence>
<feature type="domain" description="GH18" evidence="7">
    <location>
        <begin position="5"/>
        <end position="293"/>
    </location>
</feature>
<dbReference type="AlphaFoldDB" id="A0A7W6RCW6"/>
<dbReference type="EC" id="3.2.1.14" evidence="2"/>
<evidence type="ECO:0000256" key="6">
    <source>
        <dbReference type="RuleBase" id="RU004453"/>
    </source>
</evidence>
<dbReference type="RefSeq" id="WP_184043227.1">
    <property type="nucleotide sequence ID" value="NZ_JACIGK010000007.1"/>
</dbReference>
<evidence type="ECO:0000256" key="2">
    <source>
        <dbReference type="ARBA" id="ARBA00012729"/>
    </source>
</evidence>
<dbReference type="EMBL" id="JACIGK010000007">
    <property type="protein sequence ID" value="MBB4265603.1"/>
    <property type="molecule type" value="Genomic_DNA"/>
</dbReference>
<dbReference type="PROSITE" id="PS51910">
    <property type="entry name" value="GH18_2"/>
    <property type="match status" value="1"/>
</dbReference>
<evidence type="ECO:0000259" key="7">
    <source>
        <dbReference type="PROSITE" id="PS51910"/>
    </source>
</evidence>
<sequence>MTTTPRMVNAWIFLNEDEPPNTTYSDPSSCYQSLITRDVYGAVDVLYLCFATTVPVGPHTVPSPPQAPAGSYTLQMGAASHPKHLTNQDYMDWIIRDARVTNPEIRIAMTLNWGDGALLSAIFDNSPFPPEQAAEHFATNLVAYLRHYGLDGFDLDWESPLCDDTTQEQFRLLVIAIGSHFEAQTDRKYILTLSPAAVGHLDAPAVNRYMDFINLQLYSGFTDPAAFTAAGVDPGLFAYGAKFESSYQTAKGAYDDNTAHYGYSIFTCWRLNSDNYAFEQTQQKALHALVFPD</sequence>
<dbReference type="PANTHER" id="PTHR11177">
    <property type="entry name" value="CHITINASE"/>
    <property type="match status" value="1"/>
</dbReference>
<dbReference type="SUPFAM" id="SSF51445">
    <property type="entry name" value="(Trans)glycosidases"/>
    <property type="match status" value="1"/>
</dbReference>
<dbReference type="PANTHER" id="PTHR11177:SF317">
    <property type="entry name" value="CHITINASE 12-RELATED"/>
    <property type="match status" value="1"/>
</dbReference>
<evidence type="ECO:0000256" key="1">
    <source>
        <dbReference type="ARBA" id="ARBA00000822"/>
    </source>
</evidence>
<comment type="caution">
    <text evidence="8">The sequence shown here is derived from an EMBL/GenBank/DDBJ whole genome shotgun (WGS) entry which is preliminary data.</text>
</comment>
<dbReference type="InterPro" id="IPR050314">
    <property type="entry name" value="Glycosyl_Hydrlase_18"/>
</dbReference>
<reference evidence="8 9" key="1">
    <citation type="submission" date="2020-08" db="EMBL/GenBank/DDBJ databases">
        <title>Genome sequencing of Purple Non-Sulfur Bacteria from various extreme environments.</title>
        <authorList>
            <person name="Mayer M."/>
        </authorList>
    </citation>
    <scope>NUCLEOTIDE SEQUENCE [LARGE SCALE GENOMIC DNA]</scope>
    <source>
        <strain evidence="8 9">JA131</strain>
    </source>
</reference>
<keyword evidence="4 5" id="KW-0326">Glycosidase</keyword>
<evidence type="ECO:0000256" key="5">
    <source>
        <dbReference type="RuleBase" id="RU000489"/>
    </source>
</evidence>
<dbReference type="InterPro" id="IPR017853">
    <property type="entry name" value="GH"/>
</dbReference>